<evidence type="ECO:0000259" key="7">
    <source>
        <dbReference type="PROSITE" id="PS50850"/>
    </source>
</evidence>
<dbReference type="InterPro" id="IPR020846">
    <property type="entry name" value="MFS_dom"/>
</dbReference>
<evidence type="ECO:0000313" key="9">
    <source>
        <dbReference type="Proteomes" id="UP000219482"/>
    </source>
</evidence>
<comment type="subcellular location">
    <subcellularLocation>
        <location evidence="1">Cell membrane</location>
        <topology evidence="1">Multi-pass membrane protein</topology>
    </subcellularLocation>
</comment>
<dbReference type="Pfam" id="PF07690">
    <property type="entry name" value="MFS_1"/>
    <property type="match status" value="1"/>
</dbReference>
<sequence length="451" mass="45417">MGTSAAPVRLTAPPESPAEDYPHSPVARKRENSVSPRTVFSPYARLFAVPGSPSFSFAGWIGRLPAPMLGLGAVLLVEGETGSYGMAGAVSGTLALSYGLAGPQWARAMDRRGQSRVLRLAMAAFALTGVAFVASVVAGGPRWSWFLLAALAGASGPNVGSLVRARWSAVLDPTSRQTAYAFEAVVDEVVFVVGPPLVTLLATLIAPPVGFLTGVAFGVAGGLWLAAQTGTEPPVHPVDPTAIGRRRSVLTPTLLVVVVTYLAVGTVFGAIDVVVIGFAEEQGATALSGLALAVFAGGSLVAGLVYGLARVPGTLAVRFVGTAVAFGLAAQTLWVVGSLPMLIVCGFLAGLTIAPVLVSGTSLVESRVAPGVLTESLAWTITGLTLGVTAGSALAGAAVDAWGAERAFAVPALAGGLAALLALAGAVLLRAPEPAVGWATAPARVEDDITG</sequence>
<gene>
    <name evidence="8" type="ORF">SAMN06272739_1111</name>
</gene>
<feature type="transmembrane region" description="Helical" evidence="6">
    <location>
        <begin position="315"/>
        <end position="335"/>
    </location>
</feature>
<dbReference type="PROSITE" id="PS50850">
    <property type="entry name" value="MFS"/>
    <property type="match status" value="1"/>
</dbReference>
<dbReference type="EMBL" id="OCNK01000001">
    <property type="protein sequence ID" value="SOD95139.1"/>
    <property type="molecule type" value="Genomic_DNA"/>
</dbReference>
<dbReference type="InterPro" id="IPR036259">
    <property type="entry name" value="MFS_trans_sf"/>
</dbReference>
<feature type="transmembrane region" description="Helical" evidence="6">
    <location>
        <begin position="376"/>
        <end position="396"/>
    </location>
</feature>
<keyword evidence="9" id="KW-1185">Reference proteome</keyword>
<keyword evidence="4 6" id="KW-0472">Membrane</keyword>
<feature type="transmembrane region" description="Helical" evidence="6">
    <location>
        <begin position="117"/>
        <end position="137"/>
    </location>
</feature>
<keyword evidence="3 6" id="KW-1133">Transmembrane helix</keyword>
<dbReference type="PANTHER" id="PTHR23542:SF1">
    <property type="entry name" value="MAJOR FACILITATOR SUPERFAMILY (MFS) PROFILE DOMAIN-CONTAINING PROTEIN"/>
    <property type="match status" value="1"/>
</dbReference>
<dbReference type="GO" id="GO:0022857">
    <property type="term" value="F:transmembrane transporter activity"/>
    <property type="evidence" value="ECO:0007669"/>
    <property type="project" value="InterPro"/>
</dbReference>
<dbReference type="GO" id="GO:0005886">
    <property type="term" value="C:plasma membrane"/>
    <property type="evidence" value="ECO:0007669"/>
    <property type="project" value="UniProtKB-SubCell"/>
</dbReference>
<feature type="region of interest" description="Disordered" evidence="5">
    <location>
        <begin position="1"/>
        <end position="32"/>
    </location>
</feature>
<evidence type="ECO:0000256" key="1">
    <source>
        <dbReference type="ARBA" id="ARBA00004651"/>
    </source>
</evidence>
<organism evidence="8 9">
    <name type="scientific">Blastococcus haudaquaticus</name>
    <dbReference type="NCBI Taxonomy" id="1938745"/>
    <lineage>
        <taxon>Bacteria</taxon>
        <taxon>Bacillati</taxon>
        <taxon>Actinomycetota</taxon>
        <taxon>Actinomycetes</taxon>
        <taxon>Geodermatophilales</taxon>
        <taxon>Geodermatophilaceae</taxon>
        <taxon>Blastococcus</taxon>
    </lineage>
</organism>
<dbReference type="Proteomes" id="UP000219482">
    <property type="component" value="Unassembled WGS sequence"/>
</dbReference>
<proteinExistence type="predicted"/>
<protein>
    <submittedName>
        <fullName evidence="8">Predicted arabinose efflux permease, MFS family</fullName>
    </submittedName>
</protein>
<feature type="transmembrane region" description="Helical" evidence="6">
    <location>
        <begin position="341"/>
        <end position="364"/>
    </location>
</feature>
<keyword evidence="2 6" id="KW-0812">Transmembrane</keyword>
<name>A0A286GJ52_9ACTN</name>
<reference evidence="9" key="1">
    <citation type="submission" date="2017-09" db="EMBL/GenBank/DDBJ databases">
        <authorList>
            <person name="Varghese N."/>
            <person name="Submissions S."/>
        </authorList>
    </citation>
    <scope>NUCLEOTIDE SEQUENCE [LARGE SCALE GENOMIC DNA]</scope>
    <source>
        <strain evidence="9">DSM 44270</strain>
    </source>
</reference>
<evidence type="ECO:0000256" key="4">
    <source>
        <dbReference type="ARBA" id="ARBA00023136"/>
    </source>
</evidence>
<dbReference type="Gene3D" id="1.20.1250.20">
    <property type="entry name" value="MFS general substrate transporter like domains"/>
    <property type="match status" value="1"/>
</dbReference>
<evidence type="ECO:0000256" key="6">
    <source>
        <dbReference type="SAM" id="Phobius"/>
    </source>
</evidence>
<evidence type="ECO:0000313" key="8">
    <source>
        <dbReference type="EMBL" id="SOD95139.1"/>
    </source>
</evidence>
<feature type="transmembrane region" description="Helical" evidence="6">
    <location>
        <begin position="408"/>
        <end position="429"/>
    </location>
</feature>
<feature type="transmembrane region" description="Helical" evidence="6">
    <location>
        <begin position="285"/>
        <end position="308"/>
    </location>
</feature>
<feature type="transmembrane region" description="Helical" evidence="6">
    <location>
        <begin position="211"/>
        <end position="227"/>
    </location>
</feature>
<dbReference type="SUPFAM" id="SSF103473">
    <property type="entry name" value="MFS general substrate transporter"/>
    <property type="match status" value="1"/>
</dbReference>
<accession>A0A286GJ52</accession>
<dbReference type="InterPro" id="IPR011701">
    <property type="entry name" value="MFS"/>
</dbReference>
<dbReference type="AlphaFoldDB" id="A0A286GJ52"/>
<feature type="domain" description="Major facilitator superfamily (MFS) profile" evidence="7">
    <location>
        <begin position="253"/>
        <end position="451"/>
    </location>
</feature>
<evidence type="ECO:0000256" key="2">
    <source>
        <dbReference type="ARBA" id="ARBA00022692"/>
    </source>
</evidence>
<evidence type="ECO:0000256" key="5">
    <source>
        <dbReference type="SAM" id="MobiDB-lite"/>
    </source>
</evidence>
<feature type="transmembrane region" description="Helical" evidence="6">
    <location>
        <begin position="254"/>
        <end position="279"/>
    </location>
</feature>
<dbReference type="PANTHER" id="PTHR23542">
    <property type="match status" value="1"/>
</dbReference>
<evidence type="ECO:0000256" key="3">
    <source>
        <dbReference type="ARBA" id="ARBA00022989"/>
    </source>
</evidence>